<dbReference type="InterPro" id="IPR029052">
    <property type="entry name" value="Metallo-depent_PP-like"/>
</dbReference>
<accession>E0VTV3</accession>
<dbReference type="PROSITE" id="PS50222">
    <property type="entry name" value="EF_HAND_2"/>
    <property type="match status" value="1"/>
</dbReference>
<dbReference type="PANTHER" id="PTHR11668:SF496">
    <property type="entry name" value="SERINE_THREONINE-PROTEIN PHOSPHATASE"/>
    <property type="match status" value="1"/>
</dbReference>
<dbReference type="InterPro" id="IPR050341">
    <property type="entry name" value="PP1_catalytic_subunit"/>
</dbReference>
<evidence type="ECO:0000313" key="4">
    <source>
        <dbReference type="EnsemblMetazoa" id="PHUM438860-PA"/>
    </source>
</evidence>
<dbReference type="EMBL" id="DS235773">
    <property type="protein sequence ID" value="EEB16809.1"/>
    <property type="molecule type" value="Genomic_DNA"/>
</dbReference>
<comment type="similarity">
    <text evidence="1">Belongs to the PPP phosphatase family.</text>
</comment>
<name>E0VTV3_PEDHC</name>
<dbReference type="eggNOG" id="KOG0371">
    <property type="taxonomic scope" value="Eukaryota"/>
</dbReference>
<dbReference type="EnsemblMetazoa" id="PHUM438860-RA">
    <property type="protein sequence ID" value="PHUM438860-PA"/>
    <property type="gene ID" value="PHUM438860"/>
</dbReference>
<reference evidence="4" key="3">
    <citation type="submission" date="2021-02" db="UniProtKB">
        <authorList>
            <consortium name="EnsemblMetazoa"/>
        </authorList>
    </citation>
    <scope>IDENTIFICATION</scope>
    <source>
        <strain evidence="4">USDA</strain>
    </source>
</reference>
<keyword evidence="3" id="KW-0378">Hydrolase</keyword>
<dbReference type="PRINTS" id="PR00114">
    <property type="entry name" value="STPHPHTASE"/>
</dbReference>
<protein>
    <submittedName>
        <fullName evidence="3 4">Serine/threonine protein phosphatase, putative</fullName>
        <ecNumber evidence="3">3.1.3.16</ecNumber>
    </submittedName>
</protein>
<dbReference type="GeneID" id="8230616"/>
<dbReference type="SUPFAM" id="SSF47473">
    <property type="entry name" value="EF-hand"/>
    <property type="match status" value="1"/>
</dbReference>
<dbReference type="SUPFAM" id="SSF56300">
    <property type="entry name" value="Metallo-dependent phosphatases"/>
    <property type="match status" value="1"/>
</dbReference>
<dbReference type="Gene3D" id="1.10.238.10">
    <property type="entry name" value="EF-hand"/>
    <property type="match status" value="1"/>
</dbReference>
<dbReference type="VEuPathDB" id="VectorBase:PHUM438860"/>
<dbReference type="InterPro" id="IPR011992">
    <property type="entry name" value="EF-hand-dom_pair"/>
</dbReference>
<dbReference type="InterPro" id="IPR006186">
    <property type="entry name" value="Ser/Thr-sp_prot-phosphatase"/>
</dbReference>
<reference evidence="3" key="2">
    <citation type="submission" date="2007-04" db="EMBL/GenBank/DDBJ databases">
        <title>The genome of the human body louse.</title>
        <authorList>
            <consortium name="The Human Body Louse Genome Consortium"/>
            <person name="Kirkness E."/>
            <person name="Walenz B."/>
            <person name="Hass B."/>
            <person name="Bruggner R."/>
            <person name="Strausberg R."/>
        </authorList>
    </citation>
    <scope>NUCLEOTIDE SEQUENCE</scope>
    <source>
        <strain evidence="3">USDA</strain>
    </source>
</reference>
<dbReference type="InParanoid" id="E0VTV3"/>
<dbReference type="GO" id="GO:0005737">
    <property type="term" value="C:cytoplasm"/>
    <property type="evidence" value="ECO:0007669"/>
    <property type="project" value="TreeGrafter"/>
</dbReference>
<reference evidence="3" key="1">
    <citation type="submission" date="2007-04" db="EMBL/GenBank/DDBJ databases">
        <title>Annotation of Pediculus humanus corporis strain USDA.</title>
        <authorList>
            <person name="Kirkness E."/>
            <person name="Hannick L."/>
            <person name="Hass B."/>
            <person name="Bruggner R."/>
            <person name="Lawson D."/>
            <person name="Bidwell S."/>
            <person name="Joardar V."/>
            <person name="Caler E."/>
            <person name="Walenz B."/>
            <person name="Inman J."/>
            <person name="Schobel S."/>
            <person name="Galinsky K."/>
            <person name="Amedeo P."/>
            <person name="Strausberg R."/>
        </authorList>
    </citation>
    <scope>NUCLEOTIDE SEQUENCE</scope>
    <source>
        <strain evidence="3">USDA</strain>
    </source>
</reference>
<dbReference type="Proteomes" id="UP000009046">
    <property type="component" value="Unassembled WGS sequence"/>
</dbReference>
<evidence type="ECO:0000256" key="1">
    <source>
        <dbReference type="ARBA" id="ARBA00008294"/>
    </source>
</evidence>
<evidence type="ECO:0000313" key="3">
    <source>
        <dbReference type="EMBL" id="EEB16809.1"/>
    </source>
</evidence>
<organism>
    <name type="scientific">Pediculus humanus subsp. corporis</name>
    <name type="common">Body louse</name>
    <dbReference type="NCBI Taxonomy" id="121224"/>
    <lineage>
        <taxon>Eukaryota</taxon>
        <taxon>Metazoa</taxon>
        <taxon>Ecdysozoa</taxon>
        <taxon>Arthropoda</taxon>
        <taxon>Hexapoda</taxon>
        <taxon>Insecta</taxon>
        <taxon>Pterygota</taxon>
        <taxon>Neoptera</taxon>
        <taxon>Paraneoptera</taxon>
        <taxon>Psocodea</taxon>
        <taxon>Troctomorpha</taxon>
        <taxon>Phthiraptera</taxon>
        <taxon>Anoplura</taxon>
        <taxon>Pediculidae</taxon>
        <taxon>Pediculus</taxon>
    </lineage>
</organism>
<dbReference type="GO" id="GO:0005509">
    <property type="term" value="F:calcium ion binding"/>
    <property type="evidence" value="ECO:0007669"/>
    <property type="project" value="InterPro"/>
</dbReference>
<dbReference type="AlphaFoldDB" id="E0VTV3"/>
<dbReference type="InterPro" id="IPR002048">
    <property type="entry name" value="EF_hand_dom"/>
</dbReference>
<dbReference type="OrthoDB" id="256429at2759"/>
<sequence length="535" mass="62760">MFSCKKDVTNVLSVLIYCPQDKTFLILFDEERKDFWIPSTSIDDDFSWKENLEHFKKNSQLRSLEILEITNNYSSDCLKNSKNITGELHSMGPLTEIKEGDVLVTPDNCLEPKYLEILDSANIPIEGQYKLYEDFFLHTYPCIYMNLSAFTKCISKFKYVCDTNSLFNAADVCKRNFLTFKEYLLLIAIMEPYTSHYGTLGEIRCQYIFRYYNQSKNGKINFNEFKNLCNDLLQANKDNEKIESKKENKFDLAKHIEFKRNSEMTFEQFYHYVTLSKIQNTSLLLRFSQEHCFTALSDQQSFQENIIFEKIIIPPGLRIKESESDYKLILKPTFLKPEESSLEVKDVRFLEDTMTKSVQEDLKILSNIKITRKSSLNLEGKVDELLLALKYFCTEVCQSPIFCGEVEFEEKEAYSWGSAYLEKLGISLMMICEHLKEIFSKEPRLLRINSPVYVFGDLHGNYHDLMCLEKTLWRNGLDFFPAKVMLLGDYVDRGSHGLETVMYLFANKLKNPNKVYLIRGNHEVREIQKMFTFQR</sequence>
<dbReference type="PANTHER" id="PTHR11668">
    <property type="entry name" value="SERINE/THREONINE PROTEIN PHOSPHATASE"/>
    <property type="match status" value="1"/>
</dbReference>
<dbReference type="PROSITE" id="PS00125">
    <property type="entry name" value="SER_THR_PHOSPHATASE"/>
    <property type="match status" value="1"/>
</dbReference>
<evidence type="ECO:0000313" key="5">
    <source>
        <dbReference type="Proteomes" id="UP000009046"/>
    </source>
</evidence>
<dbReference type="OMA" id="LIAIMEP"/>
<dbReference type="Gene3D" id="3.60.21.10">
    <property type="match status" value="1"/>
</dbReference>
<dbReference type="Pfam" id="PF00149">
    <property type="entry name" value="Metallophos"/>
    <property type="match status" value="1"/>
</dbReference>
<evidence type="ECO:0000259" key="2">
    <source>
        <dbReference type="PROSITE" id="PS50222"/>
    </source>
</evidence>
<dbReference type="EMBL" id="AAZO01005356">
    <property type="status" value="NOT_ANNOTATED_CDS"/>
    <property type="molecule type" value="Genomic_DNA"/>
</dbReference>
<proteinExistence type="inferred from homology"/>
<dbReference type="InterPro" id="IPR004843">
    <property type="entry name" value="Calcineurin-like_PHP"/>
</dbReference>
<dbReference type="KEGG" id="phu:Phum_PHUM438860"/>
<dbReference type="RefSeq" id="XP_002429547.1">
    <property type="nucleotide sequence ID" value="XM_002429502.1"/>
</dbReference>
<dbReference type="EMBL" id="AAZO01005355">
    <property type="status" value="NOT_ANNOTATED_CDS"/>
    <property type="molecule type" value="Genomic_DNA"/>
</dbReference>
<dbReference type="CTD" id="8230616"/>
<feature type="domain" description="EF-hand" evidence="2">
    <location>
        <begin position="200"/>
        <end position="235"/>
    </location>
</feature>
<dbReference type="GO" id="GO:0005634">
    <property type="term" value="C:nucleus"/>
    <property type="evidence" value="ECO:0007669"/>
    <property type="project" value="TreeGrafter"/>
</dbReference>
<dbReference type="GO" id="GO:0004722">
    <property type="term" value="F:protein serine/threonine phosphatase activity"/>
    <property type="evidence" value="ECO:0007669"/>
    <property type="project" value="UniProtKB-EC"/>
</dbReference>
<gene>
    <name evidence="4" type="primary">8230616</name>
    <name evidence="3" type="ORF">Phum_PHUM438860</name>
</gene>
<dbReference type="EC" id="3.1.3.16" evidence="3"/>
<keyword evidence="5" id="KW-1185">Reference proteome</keyword>
<dbReference type="HOGENOM" id="CLU_509340_0_0_1"/>
<dbReference type="STRING" id="121224.E0VTV3"/>